<dbReference type="SUPFAM" id="SSF52540">
    <property type="entry name" value="P-loop containing nucleoside triphosphate hydrolases"/>
    <property type="match status" value="1"/>
</dbReference>
<dbReference type="AlphaFoldDB" id="A0A4P9UTL8"/>
<dbReference type="EMBL" id="CP035467">
    <property type="protein sequence ID" value="QCW84952.1"/>
    <property type="molecule type" value="Genomic_DNA"/>
</dbReference>
<proteinExistence type="predicted"/>
<sequence>MIQIEIDEPPKFKLHRASKLTSEPKPLDWAVKGYIERASINLLFGPPASGKSLIALDWSFCVAAGIAWNGQKVKQAPVVIIAGEGFAGLARRLKALESKYGMNTPEQLFISEQPGNFADAQNAAWVAESIKAICPNPGLVVIDTMHRNMVGDENSAKDIGQLVSNLDNHIKPLGCAVLIVHHSGHGEKDRGRGSSAIRAAMDAEYSAVKLDEYVVLSCNKAKDFEPPKPIKFCFNVVPLDWRDEEGEPLTSAYLNFDGEAKPELKKRKLSARDDAVLTALSEAIDKHGVEPTGEIKAKFAGPGRTGWRNQKVVNIEHWRAKSYKVIVVDGGTEKAKRTTFWRVRNKLLNQGLTVEYDNFAWRIF</sequence>
<dbReference type="Proteomes" id="UP000305881">
    <property type="component" value="Chromosome"/>
</dbReference>
<gene>
    <name evidence="1" type="ORF">EQU24_20665</name>
</gene>
<dbReference type="Pfam" id="PF13481">
    <property type="entry name" value="AAA_25"/>
    <property type="match status" value="1"/>
</dbReference>
<organism evidence="1 2">
    <name type="scientific">Methylotuvimicrobium buryatense</name>
    <name type="common">Methylomicrobium buryatense</name>
    <dbReference type="NCBI Taxonomy" id="95641"/>
    <lineage>
        <taxon>Bacteria</taxon>
        <taxon>Pseudomonadati</taxon>
        <taxon>Pseudomonadota</taxon>
        <taxon>Gammaproteobacteria</taxon>
        <taxon>Methylococcales</taxon>
        <taxon>Methylococcaceae</taxon>
        <taxon>Methylotuvimicrobium</taxon>
    </lineage>
</organism>
<name>A0A4P9UTL8_METBY</name>
<keyword evidence="2" id="KW-1185">Reference proteome</keyword>
<protein>
    <submittedName>
        <fullName evidence="1">AAA family ATPase</fullName>
    </submittedName>
</protein>
<dbReference type="Gene3D" id="3.40.50.300">
    <property type="entry name" value="P-loop containing nucleotide triphosphate hydrolases"/>
    <property type="match status" value="1"/>
</dbReference>
<evidence type="ECO:0000313" key="1">
    <source>
        <dbReference type="EMBL" id="QCW84952.1"/>
    </source>
</evidence>
<dbReference type="OrthoDB" id="784829at2"/>
<evidence type="ECO:0000313" key="2">
    <source>
        <dbReference type="Proteomes" id="UP000305881"/>
    </source>
</evidence>
<dbReference type="KEGG" id="mbur:EQU24_20665"/>
<reference evidence="2" key="1">
    <citation type="journal article" date="2019" name="J. Bacteriol.">
        <title>A Mutagenic Screen Identifies a TonB-Dependent Receptor Required for the Lanthanide Metal Switch in the Type I Methanotroph 'Methylotuvimicrobium buryatense' 5GB1C.</title>
        <authorList>
            <person name="Groom J.D."/>
            <person name="Ford S.M."/>
            <person name="Pesesky M.W."/>
            <person name="Lidstrom M.E."/>
        </authorList>
    </citation>
    <scope>NUCLEOTIDE SEQUENCE [LARGE SCALE GENOMIC DNA]</scope>
    <source>
        <strain evidence="2">5GB1C</strain>
    </source>
</reference>
<dbReference type="STRING" id="675511.GCA_000341735_03293"/>
<accession>A0A4P9UTL8</accession>
<dbReference type="InterPro" id="IPR027417">
    <property type="entry name" value="P-loop_NTPase"/>
</dbReference>